<proteinExistence type="inferred from homology"/>
<evidence type="ECO:0000313" key="17">
    <source>
        <dbReference type="Proteomes" id="UP000708576"/>
    </source>
</evidence>
<dbReference type="GO" id="GO:0004020">
    <property type="term" value="F:adenylylsulfate kinase activity"/>
    <property type="evidence" value="ECO:0007669"/>
    <property type="project" value="UniProtKB-EC"/>
</dbReference>
<keyword evidence="6 13" id="KW-0808">Transferase</keyword>
<evidence type="ECO:0000256" key="11">
    <source>
        <dbReference type="ARBA" id="ARBA00031393"/>
    </source>
</evidence>
<sequence length="198" mass="22407">MHMNNIHPTNIYLNREDKEQYLKQNGKVIWITGLSGSGKSTLAHGLERKLAQRGYLTQVLDGDNIRTGINNNLGFTEEDRNENIRRIAEINKLFLNCGVITINAFISPTNDVRAMAREIIGTDDFIEIFVDASFETCTERDPKGLYKKALAGEIKNFTGLDAPFDRPDNPELVVDTNKLSIEEGVELAYEYVRAAVRW</sequence>
<dbReference type="InterPro" id="IPR059117">
    <property type="entry name" value="APS_kinase_dom"/>
</dbReference>
<keyword evidence="17" id="KW-1185">Reference proteome</keyword>
<comment type="pathway">
    <text evidence="3 13 14">Sulfur metabolism; hydrogen sulfide biosynthesis; sulfite from sulfate: step 2/3.</text>
</comment>
<evidence type="ECO:0000259" key="15">
    <source>
        <dbReference type="Pfam" id="PF01583"/>
    </source>
</evidence>
<dbReference type="NCBIfam" id="NF003013">
    <property type="entry name" value="PRK03846.1"/>
    <property type="match status" value="1"/>
</dbReference>
<evidence type="ECO:0000256" key="8">
    <source>
        <dbReference type="ARBA" id="ARBA00022777"/>
    </source>
</evidence>
<dbReference type="Proteomes" id="UP000708576">
    <property type="component" value="Unassembled WGS sequence"/>
</dbReference>
<dbReference type="CDD" id="cd02027">
    <property type="entry name" value="APSK"/>
    <property type="match status" value="1"/>
</dbReference>
<evidence type="ECO:0000256" key="14">
    <source>
        <dbReference type="RuleBase" id="RU004347"/>
    </source>
</evidence>
<comment type="catalytic activity">
    <reaction evidence="1 13 14">
        <text>adenosine 5'-phosphosulfate + ATP = 3'-phosphoadenylyl sulfate + ADP + H(+)</text>
        <dbReference type="Rhea" id="RHEA:24152"/>
        <dbReference type="ChEBI" id="CHEBI:15378"/>
        <dbReference type="ChEBI" id="CHEBI:30616"/>
        <dbReference type="ChEBI" id="CHEBI:58243"/>
        <dbReference type="ChEBI" id="CHEBI:58339"/>
        <dbReference type="ChEBI" id="CHEBI:456216"/>
        <dbReference type="EC" id="2.7.1.25"/>
    </reaction>
</comment>
<dbReference type="EC" id="2.7.1.25" evidence="5 13"/>
<comment type="caution">
    <text evidence="16">The sequence shown here is derived from an EMBL/GenBank/DDBJ whole genome shotgun (WGS) entry which is preliminary data.</text>
</comment>
<feature type="domain" description="APS kinase" evidence="15">
    <location>
        <begin position="26"/>
        <end position="175"/>
    </location>
</feature>
<name>A0ABS5JVQ7_9BACT</name>
<dbReference type="NCBIfam" id="TIGR00455">
    <property type="entry name" value="apsK"/>
    <property type="match status" value="1"/>
</dbReference>
<gene>
    <name evidence="13 16" type="primary">cysC</name>
    <name evidence="16" type="ORF">KEM10_09720</name>
</gene>
<evidence type="ECO:0000256" key="1">
    <source>
        <dbReference type="ARBA" id="ARBA00001823"/>
    </source>
</evidence>
<evidence type="ECO:0000256" key="4">
    <source>
        <dbReference type="ARBA" id="ARBA00007008"/>
    </source>
</evidence>
<keyword evidence="7 13" id="KW-0547">Nucleotide-binding</keyword>
<dbReference type="InterPro" id="IPR002891">
    <property type="entry name" value="APS"/>
</dbReference>
<dbReference type="Gene3D" id="3.40.50.300">
    <property type="entry name" value="P-loop containing nucleotide triphosphate hydrolases"/>
    <property type="match status" value="1"/>
</dbReference>
<keyword evidence="9 13" id="KW-0067">ATP-binding</keyword>
<evidence type="ECO:0000256" key="7">
    <source>
        <dbReference type="ARBA" id="ARBA00022741"/>
    </source>
</evidence>
<evidence type="ECO:0000256" key="13">
    <source>
        <dbReference type="HAMAP-Rule" id="MF_00065"/>
    </source>
</evidence>
<dbReference type="HAMAP" id="MF_00065">
    <property type="entry name" value="Adenylyl_sulf_kinase"/>
    <property type="match status" value="1"/>
</dbReference>
<evidence type="ECO:0000256" key="3">
    <source>
        <dbReference type="ARBA" id="ARBA00004806"/>
    </source>
</evidence>
<dbReference type="Pfam" id="PF01583">
    <property type="entry name" value="APS_kinase"/>
    <property type="match status" value="1"/>
</dbReference>
<evidence type="ECO:0000256" key="6">
    <source>
        <dbReference type="ARBA" id="ARBA00022679"/>
    </source>
</evidence>
<dbReference type="PANTHER" id="PTHR11055:SF1">
    <property type="entry name" value="PAPS SYNTHETASE, ISOFORM D"/>
    <property type="match status" value="1"/>
</dbReference>
<organism evidence="16 17">
    <name type="scientific">Carboxylicivirga linearis</name>
    <dbReference type="NCBI Taxonomy" id="1628157"/>
    <lineage>
        <taxon>Bacteria</taxon>
        <taxon>Pseudomonadati</taxon>
        <taxon>Bacteroidota</taxon>
        <taxon>Bacteroidia</taxon>
        <taxon>Marinilabiliales</taxon>
        <taxon>Marinilabiliaceae</taxon>
        <taxon>Carboxylicivirga</taxon>
    </lineage>
</organism>
<evidence type="ECO:0000256" key="5">
    <source>
        <dbReference type="ARBA" id="ARBA00012121"/>
    </source>
</evidence>
<keyword evidence="13" id="KW-0597">Phosphoprotein</keyword>
<evidence type="ECO:0000313" key="16">
    <source>
        <dbReference type="EMBL" id="MBS2098559.1"/>
    </source>
</evidence>
<comment type="similarity">
    <text evidence="4 13 14">Belongs to the APS kinase family.</text>
</comment>
<evidence type="ECO:0000256" key="12">
    <source>
        <dbReference type="ARBA" id="ARBA00031464"/>
    </source>
</evidence>
<comment type="function">
    <text evidence="2 13 14">Catalyzes the synthesis of activated sulfate.</text>
</comment>
<dbReference type="PANTHER" id="PTHR11055">
    <property type="entry name" value="BIFUNCTIONAL 3'-PHOSPHOADENOSINE 5'-PHOSPHOSULFATE SYNTHASE"/>
    <property type="match status" value="1"/>
</dbReference>
<dbReference type="SUPFAM" id="SSF52540">
    <property type="entry name" value="P-loop containing nucleoside triphosphate hydrolases"/>
    <property type="match status" value="1"/>
</dbReference>
<keyword evidence="8 13" id="KW-0418">Kinase</keyword>
<dbReference type="EMBL" id="JAGUCO010000005">
    <property type="protein sequence ID" value="MBS2098559.1"/>
    <property type="molecule type" value="Genomic_DNA"/>
</dbReference>
<dbReference type="InterPro" id="IPR027417">
    <property type="entry name" value="P-loop_NTPase"/>
</dbReference>
<feature type="active site" description="Phosphoserine intermediate" evidence="13">
    <location>
        <position position="107"/>
    </location>
</feature>
<evidence type="ECO:0000256" key="10">
    <source>
        <dbReference type="ARBA" id="ARBA00029724"/>
    </source>
</evidence>
<feature type="binding site" evidence="13">
    <location>
        <begin position="33"/>
        <end position="40"/>
    </location>
    <ligand>
        <name>ATP</name>
        <dbReference type="ChEBI" id="CHEBI:30616"/>
    </ligand>
</feature>
<accession>A0ABS5JVQ7</accession>
<protein>
    <recommendedName>
        <fullName evidence="5 13">Adenylyl-sulfate kinase</fullName>
        <ecNumber evidence="5 13">2.7.1.25</ecNumber>
    </recommendedName>
    <alternativeName>
        <fullName evidence="11 13">APS kinase</fullName>
    </alternativeName>
    <alternativeName>
        <fullName evidence="12 13">ATP adenosine-5'-phosphosulfate 3'-phosphotransferase</fullName>
    </alternativeName>
    <alternativeName>
        <fullName evidence="10 13">Adenosine-5'-phosphosulfate kinase</fullName>
    </alternativeName>
</protein>
<evidence type="ECO:0000256" key="9">
    <source>
        <dbReference type="ARBA" id="ARBA00022840"/>
    </source>
</evidence>
<evidence type="ECO:0000256" key="2">
    <source>
        <dbReference type="ARBA" id="ARBA00002632"/>
    </source>
</evidence>
<reference evidence="16 17" key="1">
    <citation type="journal article" date="2015" name="Int. J. Syst. Evol. Microbiol.">
        <title>Carboxylicivirga linearis sp. nov., isolated from a sea cucumber culture pond.</title>
        <authorList>
            <person name="Wang F.Q."/>
            <person name="Zhou Y.X."/>
            <person name="Lin X.Z."/>
            <person name="Chen G.J."/>
            <person name="Du Z.J."/>
        </authorList>
    </citation>
    <scope>NUCLEOTIDE SEQUENCE [LARGE SCALE GENOMIC DNA]</scope>
    <source>
        <strain evidence="16 17">FB218</strain>
    </source>
</reference>